<dbReference type="InterPro" id="IPR029060">
    <property type="entry name" value="PIN-like_dom_sf"/>
</dbReference>
<name>A0ABV4Y5T5_9CYAN</name>
<proteinExistence type="inferred from homology"/>
<dbReference type="SUPFAM" id="SSF88723">
    <property type="entry name" value="PIN domain-like"/>
    <property type="match status" value="1"/>
</dbReference>
<evidence type="ECO:0000256" key="5">
    <source>
        <dbReference type="HAMAP-Rule" id="MF_00265"/>
    </source>
</evidence>
<dbReference type="EC" id="3.1.-.-" evidence="5"/>
<dbReference type="Pfam" id="PF01850">
    <property type="entry name" value="PIN"/>
    <property type="match status" value="1"/>
</dbReference>
<evidence type="ECO:0000313" key="7">
    <source>
        <dbReference type="EMBL" id="MFB2934164.1"/>
    </source>
</evidence>
<dbReference type="CDD" id="cd09874">
    <property type="entry name" value="PIN_MT3492-like"/>
    <property type="match status" value="1"/>
</dbReference>
<feature type="binding site" evidence="5">
    <location>
        <position position="104"/>
    </location>
    <ligand>
        <name>Mg(2+)</name>
        <dbReference type="ChEBI" id="CHEBI:18420"/>
    </ligand>
</feature>
<gene>
    <name evidence="5" type="primary">vapC</name>
    <name evidence="7" type="ORF">ACE1B6_02710</name>
</gene>
<feature type="binding site" evidence="5">
    <location>
        <position position="5"/>
    </location>
    <ligand>
        <name>Mg(2+)</name>
        <dbReference type="ChEBI" id="CHEBI:18420"/>
    </ligand>
</feature>
<organism evidence="7 8">
    <name type="scientific">Floridaenema fluviatile BLCC-F154</name>
    <dbReference type="NCBI Taxonomy" id="3153640"/>
    <lineage>
        <taxon>Bacteria</taxon>
        <taxon>Bacillati</taxon>
        <taxon>Cyanobacteriota</taxon>
        <taxon>Cyanophyceae</taxon>
        <taxon>Oscillatoriophycideae</taxon>
        <taxon>Aerosakkonematales</taxon>
        <taxon>Aerosakkonemataceae</taxon>
        <taxon>Floridanema</taxon>
        <taxon>Floridanema fluviatile</taxon>
    </lineage>
</organism>
<dbReference type="Gene3D" id="3.40.50.1010">
    <property type="entry name" value="5'-nuclease"/>
    <property type="match status" value="1"/>
</dbReference>
<keyword evidence="2 5" id="KW-0540">Nuclease</keyword>
<feature type="domain" description="PIN" evidence="6">
    <location>
        <begin position="2"/>
        <end position="129"/>
    </location>
</feature>
<comment type="function">
    <text evidence="5">Toxic component of a toxin-antitoxin (TA) system. An RNase.</text>
</comment>
<evidence type="ECO:0000313" key="8">
    <source>
        <dbReference type="Proteomes" id="UP001576776"/>
    </source>
</evidence>
<evidence type="ECO:0000256" key="3">
    <source>
        <dbReference type="ARBA" id="ARBA00022723"/>
    </source>
</evidence>
<keyword evidence="1 5" id="KW-1277">Toxin-antitoxin system</keyword>
<keyword evidence="8" id="KW-1185">Reference proteome</keyword>
<evidence type="ECO:0000256" key="4">
    <source>
        <dbReference type="ARBA" id="ARBA00022801"/>
    </source>
</evidence>
<dbReference type="HAMAP" id="MF_00265">
    <property type="entry name" value="VapC_Nob1"/>
    <property type="match status" value="1"/>
</dbReference>
<evidence type="ECO:0000256" key="2">
    <source>
        <dbReference type="ARBA" id="ARBA00022722"/>
    </source>
</evidence>
<comment type="similarity">
    <text evidence="5">Belongs to the PINc/VapC protein family.</text>
</comment>
<dbReference type="PANTHER" id="PTHR35901:SF1">
    <property type="entry name" value="EXONUCLEASE VAPC9"/>
    <property type="match status" value="1"/>
</dbReference>
<dbReference type="InterPro" id="IPR051619">
    <property type="entry name" value="TypeII_TA_RNase_PINc/VapC"/>
</dbReference>
<comment type="caution">
    <text evidence="7">The sequence shown here is derived from an EMBL/GenBank/DDBJ whole genome shotgun (WGS) entry which is preliminary data.</text>
</comment>
<dbReference type="InterPro" id="IPR022907">
    <property type="entry name" value="VapC_family"/>
</dbReference>
<dbReference type="InterPro" id="IPR002716">
    <property type="entry name" value="PIN_dom"/>
</dbReference>
<keyword evidence="5" id="KW-0800">Toxin</keyword>
<keyword evidence="5" id="KW-0460">Magnesium</keyword>
<dbReference type="RefSeq" id="WP_413255692.1">
    <property type="nucleotide sequence ID" value="NZ_JBHFNS010000017.1"/>
</dbReference>
<keyword evidence="4 5" id="KW-0378">Hydrolase</keyword>
<accession>A0ABV4Y5T5</accession>
<evidence type="ECO:0000256" key="1">
    <source>
        <dbReference type="ARBA" id="ARBA00022649"/>
    </source>
</evidence>
<dbReference type="PANTHER" id="PTHR35901">
    <property type="entry name" value="RIBONUCLEASE VAPC3"/>
    <property type="match status" value="1"/>
</dbReference>
<dbReference type="Proteomes" id="UP001576776">
    <property type="component" value="Unassembled WGS sequence"/>
</dbReference>
<protein>
    <recommendedName>
        <fullName evidence="5">Ribonuclease VapC</fullName>
        <shortName evidence="5">RNase VapC</shortName>
        <ecNumber evidence="5">3.1.-.-</ecNumber>
    </recommendedName>
    <alternativeName>
        <fullName evidence="5">Toxin VapC</fullName>
    </alternativeName>
</protein>
<keyword evidence="3 5" id="KW-0479">Metal-binding</keyword>
<sequence length="141" mass="15959">MIYLDTSVIVPFYLPEALSIAIRELLVIEEQPALSQLVEVELFSALSRRVRMGEISEQQARQITEQFQIHLNEGLYTRINLESVHYQQAMQWIGRFDTPLRTLDALHLAIAASNNLRLVTADETLADAANILGVEVQLLTL</sequence>
<dbReference type="EMBL" id="JBHFNS010000017">
    <property type="protein sequence ID" value="MFB2934164.1"/>
    <property type="molecule type" value="Genomic_DNA"/>
</dbReference>
<comment type="cofactor">
    <cofactor evidence="5">
        <name>Mg(2+)</name>
        <dbReference type="ChEBI" id="CHEBI:18420"/>
    </cofactor>
</comment>
<reference evidence="7 8" key="1">
    <citation type="submission" date="2024-09" db="EMBL/GenBank/DDBJ databases">
        <title>Floridaenema gen nov. (Aerosakkonemataceae, Aerosakkonematales ord. nov., Cyanobacteria) from benthic tropical and subtropical fresh waters, with the description of four new species.</title>
        <authorList>
            <person name="Moretto J.A."/>
            <person name="Berthold D.E."/>
            <person name="Lefler F.W."/>
            <person name="Huang I.-S."/>
            <person name="Laughinghouse H. IV."/>
        </authorList>
    </citation>
    <scope>NUCLEOTIDE SEQUENCE [LARGE SCALE GENOMIC DNA]</scope>
    <source>
        <strain evidence="7 8">BLCC-F154</strain>
    </source>
</reference>
<evidence type="ECO:0000259" key="6">
    <source>
        <dbReference type="Pfam" id="PF01850"/>
    </source>
</evidence>